<gene>
    <name evidence="4" type="ORF">PIOMA14_I_1615</name>
</gene>
<evidence type="ECO:0000256" key="1">
    <source>
        <dbReference type="ARBA" id="ARBA00023125"/>
    </source>
</evidence>
<dbReference type="Gene3D" id="4.10.520.10">
    <property type="entry name" value="IHF-like DNA-binding proteins"/>
    <property type="match status" value="1"/>
</dbReference>
<dbReference type="InterPro" id="IPR041607">
    <property type="entry name" value="HU-HIG"/>
</dbReference>
<evidence type="ECO:0000259" key="3">
    <source>
        <dbReference type="Pfam" id="PF18291"/>
    </source>
</evidence>
<dbReference type="Proteomes" id="UP000217431">
    <property type="component" value="Chromosome I"/>
</dbReference>
<proteinExistence type="predicted"/>
<evidence type="ECO:0000313" key="5">
    <source>
        <dbReference type="Proteomes" id="UP000217431"/>
    </source>
</evidence>
<feature type="region of interest" description="Disordered" evidence="2">
    <location>
        <begin position="135"/>
        <end position="154"/>
    </location>
</feature>
<reference evidence="4 5" key="1">
    <citation type="journal article" date="2016" name="DNA Res.">
        <title>The complete genome sequencing of Prevotella intermedia strain OMA14 and a subsequent fine-scale, intra-species genomic comparison reveal an unusual amplification of conjugative and mobile transposons and identify a novel Prevotella-lineage-specific repeat.</title>
        <authorList>
            <person name="Naito M."/>
            <person name="Ogura Y."/>
            <person name="Itoh T."/>
            <person name="Shoji M."/>
            <person name="Okamoto M."/>
            <person name="Hayashi T."/>
            <person name="Nakayama K."/>
        </authorList>
    </citation>
    <scope>NUCLEOTIDE SEQUENCE [LARGE SCALE GENOMIC DNA]</scope>
    <source>
        <strain evidence="4 5">OMA14</strain>
    </source>
</reference>
<dbReference type="InterPro" id="IPR005902">
    <property type="entry name" value="HU_DNA-bd_put"/>
</dbReference>
<sequence>MAFYKKTKMKVNGKWYPKSVLVGSPISTEQVAKRLAAESTVSPADVRTVLTALGGVMGDFMAQGRSVKLDGVGSFYFTAATNKNGVATEKEVTANLINGVRVRFIPETRYRGGGKGRVSTRSLTDVDIEWEEWKGKVASDNSGSTPTTGGSEHP</sequence>
<dbReference type="SUPFAM" id="SSF47729">
    <property type="entry name" value="IHF-like DNA-binding proteins"/>
    <property type="match status" value="1"/>
</dbReference>
<feature type="domain" description="HU" evidence="3">
    <location>
        <begin position="12"/>
        <end position="112"/>
    </location>
</feature>
<keyword evidence="1" id="KW-0238">DNA-binding</keyword>
<dbReference type="InterPro" id="IPR010992">
    <property type="entry name" value="IHF-like_DNA-bd_dom_sf"/>
</dbReference>
<dbReference type="GO" id="GO:0003677">
    <property type="term" value="F:DNA binding"/>
    <property type="evidence" value="ECO:0007669"/>
    <property type="project" value="UniProtKB-KW"/>
</dbReference>
<evidence type="ECO:0000256" key="2">
    <source>
        <dbReference type="SAM" id="MobiDB-lite"/>
    </source>
</evidence>
<dbReference type="NCBIfam" id="TIGR01201">
    <property type="entry name" value="HU_rel"/>
    <property type="match status" value="1"/>
</dbReference>
<evidence type="ECO:0000313" key="4">
    <source>
        <dbReference type="EMBL" id="BAU18123.1"/>
    </source>
</evidence>
<name>A0A0S3UKY5_PREIN</name>
<dbReference type="EMBL" id="AP014597">
    <property type="protein sequence ID" value="BAU18123.1"/>
    <property type="molecule type" value="Genomic_DNA"/>
</dbReference>
<dbReference type="Pfam" id="PF18291">
    <property type="entry name" value="HU-HIG"/>
    <property type="match status" value="1"/>
</dbReference>
<dbReference type="AlphaFoldDB" id="A0A0S3UKY5"/>
<dbReference type="RefSeq" id="WP_096405979.1">
    <property type="nucleotide sequence ID" value="NZ_AP014597.1"/>
</dbReference>
<protein>
    <recommendedName>
        <fullName evidence="3">HU domain-containing protein</fullName>
    </recommendedName>
</protein>
<accession>A0A0S3UKY5</accession>
<organism evidence="4 5">
    <name type="scientific">Prevotella intermedia</name>
    <dbReference type="NCBI Taxonomy" id="28131"/>
    <lineage>
        <taxon>Bacteria</taxon>
        <taxon>Pseudomonadati</taxon>
        <taxon>Bacteroidota</taxon>
        <taxon>Bacteroidia</taxon>
        <taxon>Bacteroidales</taxon>
        <taxon>Prevotellaceae</taxon>
        <taxon>Prevotella</taxon>
    </lineage>
</organism>
<feature type="compositionally biased region" description="Polar residues" evidence="2">
    <location>
        <begin position="139"/>
        <end position="154"/>
    </location>
</feature>